<comment type="caution">
    <text evidence="3">The sequence shown here is derived from an EMBL/GenBank/DDBJ whole genome shotgun (WGS) entry which is preliminary data.</text>
</comment>
<proteinExistence type="predicted"/>
<sequence length="191" mass="20820">MELRGGINFTLIRIALVDCAKFTLLAATQEQVSTSMCHDTRTDDRFYSHNPNLHEALRVRDQMTSTLQSLGEGTHITLKAPAKAPAKALAKALPKTPAKATPAKATAKAKARAKVMAEESSSSDSEEETPVPYQESGHSSSSQDSEEVAQRQLRPKLLPPTKRQPGSYLKSAKIRPFKRAHSEAHSFQAGL</sequence>
<evidence type="ECO:0000256" key="2">
    <source>
        <dbReference type="SAM" id="SignalP"/>
    </source>
</evidence>
<keyword evidence="4" id="KW-1185">Reference proteome</keyword>
<gene>
    <name evidence="3" type="ORF">CRENBAI_007446</name>
</gene>
<feature type="chain" id="PRO_5043575282" evidence="2">
    <location>
        <begin position="20"/>
        <end position="191"/>
    </location>
</feature>
<feature type="region of interest" description="Disordered" evidence="1">
    <location>
        <begin position="92"/>
        <end position="191"/>
    </location>
</feature>
<dbReference type="Proteomes" id="UP001311232">
    <property type="component" value="Unassembled WGS sequence"/>
</dbReference>
<keyword evidence="2" id="KW-0732">Signal</keyword>
<feature type="compositionally biased region" description="Low complexity" evidence="1">
    <location>
        <begin position="92"/>
        <end position="106"/>
    </location>
</feature>
<protein>
    <submittedName>
        <fullName evidence="3">Uncharacterized protein</fullName>
    </submittedName>
</protein>
<dbReference type="EMBL" id="JAHHUM010000160">
    <property type="protein sequence ID" value="KAK5622237.1"/>
    <property type="molecule type" value="Genomic_DNA"/>
</dbReference>
<evidence type="ECO:0000313" key="4">
    <source>
        <dbReference type="Proteomes" id="UP001311232"/>
    </source>
</evidence>
<evidence type="ECO:0000256" key="1">
    <source>
        <dbReference type="SAM" id="MobiDB-lite"/>
    </source>
</evidence>
<accession>A0AAV9SLF5</accession>
<reference evidence="3 4" key="1">
    <citation type="submission" date="2021-06" db="EMBL/GenBank/DDBJ databases">
        <authorList>
            <person name="Palmer J.M."/>
        </authorList>
    </citation>
    <scope>NUCLEOTIDE SEQUENCE [LARGE SCALE GENOMIC DNA]</scope>
    <source>
        <strain evidence="3 4">MEX-2019</strain>
        <tissue evidence="3">Muscle</tissue>
    </source>
</reference>
<dbReference type="AlphaFoldDB" id="A0AAV9SLF5"/>
<name>A0AAV9SLF5_9TELE</name>
<feature type="signal peptide" evidence="2">
    <location>
        <begin position="1"/>
        <end position="19"/>
    </location>
</feature>
<organism evidence="3 4">
    <name type="scientific">Crenichthys baileyi</name>
    <name type="common">White River springfish</name>
    <dbReference type="NCBI Taxonomy" id="28760"/>
    <lineage>
        <taxon>Eukaryota</taxon>
        <taxon>Metazoa</taxon>
        <taxon>Chordata</taxon>
        <taxon>Craniata</taxon>
        <taxon>Vertebrata</taxon>
        <taxon>Euteleostomi</taxon>
        <taxon>Actinopterygii</taxon>
        <taxon>Neopterygii</taxon>
        <taxon>Teleostei</taxon>
        <taxon>Neoteleostei</taxon>
        <taxon>Acanthomorphata</taxon>
        <taxon>Ovalentaria</taxon>
        <taxon>Atherinomorphae</taxon>
        <taxon>Cyprinodontiformes</taxon>
        <taxon>Goodeidae</taxon>
        <taxon>Crenichthys</taxon>
    </lineage>
</organism>
<evidence type="ECO:0000313" key="3">
    <source>
        <dbReference type="EMBL" id="KAK5622237.1"/>
    </source>
</evidence>